<organism evidence="2 3">
    <name type="scientific">Paraburkholderia fynbosensis</name>
    <dbReference type="NCBI Taxonomy" id="1200993"/>
    <lineage>
        <taxon>Bacteria</taxon>
        <taxon>Pseudomonadati</taxon>
        <taxon>Pseudomonadota</taxon>
        <taxon>Betaproteobacteria</taxon>
        <taxon>Burkholderiales</taxon>
        <taxon>Burkholderiaceae</taxon>
        <taxon>Paraburkholderia</taxon>
    </lineage>
</organism>
<dbReference type="AlphaFoldDB" id="A0A6J5FKU0"/>
<proteinExistence type="predicted"/>
<dbReference type="EMBL" id="CADIKI010000003">
    <property type="protein sequence ID" value="CAB3782040.1"/>
    <property type="molecule type" value="Genomic_DNA"/>
</dbReference>
<sequence length="560" mass="56607">MPTSAQGMLGNPLIANLSPDQQQSLAQLQQQQAIGQALLSQGLTPVDTSNRQVGGVGYRVSPLEGLAKIVQAAVGNKLATQSMGQQAQLMGQMYGNSFGTNQPAAAAAAPVDPAQTPDAGGIVGGGSGAGVQSYPVAAQGQPSPAQLGAQLTGAAPVARGGPLTLPGKTPQESMQIFATIGPDNYAKLLTSWGAPTDATRMAIAAGISPAQANGDALFKANYVPPNQGAPGTIARDARTGQLLYYSPDIPKGGEPVFNAGGQVVGVKQLDGSLQLIGQAAAAQAGGEGSQLPYATVDAGGNPQPLTNRTAAATGSANASQQPPIPTLPGLTGQSGALSGSSNVPLPGGPLPSGGAMYAAPPMGATAAADAQARGQIDTMQKSYQNLQTVRSGAPAALQDVDNMAKLAQGASPATIGPAAAKFAGLFSANAAEYEKSRDNLVTNLGSQLGINSDAARDLVYGSIPSYGAPKQAVQNGLAALRGQIQTRLLKSDYLSDAYAAGDAKTYNQRDNQFDQNITPAIANIVTMPAGQQRAQALQQAAKDPQIRARLEWAAEHGVLR</sequence>
<gene>
    <name evidence="2" type="ORF">LMG27177_01151</name>
</gene>
<feature type="region of interest" description="Disordered" evidence="1">
    <location>
        <begin position="103"/>
        <end position="125"/>
    </location>
</feature>
<accession>A0A6J5FKU0</accession>
<protein>
    <submittedName>
        <fullName evidence="2">Uncharacterized protein</fullName>
    </submittedName>
</protein>
<reference evidence="2 3" key="1">
    <citation type="submission" date="2020-04" db="EMBL/GenBank/DDBJ databases">
        <authorList>
            <person name="De Canck E."/>
        </authorList>
    </citation>
    <scope>NUCLEOTIDE SEQUENCE [LARGE SCALE GENOMIC DNA]</scope>
    <source>
        <strain evidence="2 3">LMG 27177</strain>
    </source>
</reference>
<evidence type="ECO:0000313" key="2">
    <source>
        <dbReference type="EMBL" id="CAB3782040.1"/>
    </source>
</evidence>
<dbReference type="RefSeq" id="WP_175158499.1">
    <property type="nucleotide sequence ID" value="NZ_CADIKI010000003.1"/>
</dbReference>
<feature type="compositionally biased region" description="Low complexity" evidence="1">
    <location>
        <begin position="103"/>
        <end position="120"/>
    </location>
</feature>
<keyword evidence="3" id="KW-1185">Reference proteome</keyword>
<feature type="compositionally biased region" description="Polar residues" evidence="1">
    <location>
        <begin position="303"/>
        <end position="321"/>
    </location>
</feature>
<name>A0A6J5FKU0_9BURK</name>
<dbReference type="Proteomes" id="UP000494252">
    <property type="component" value="Unassembled WGS sequence"/>
</dbReference>
<feature type="region of interest" description="Disordered" evidence="1">
    <location>
        <begin position="292"/>
        <end position="354"/>
    </location>
</feature>
<evidence type="ECO:0000256" key="1">
    <source>
        <dbReference type="SAM" id="MobiDB-lite"/>
    </source>
</evidence>
<evidence type="ECO:0000313" key="3">
    <source>
        <dbReference type="Proteomes" id="UP000494252"/>
    </source>
</evidence>